<gene>
    <name evidence="3" type="ORF">FZ934_17445</name>
</gene>
<accession>A0A5Q0C9A3</accession>
<keyword evidence="3" id="KW-0808">Transferase</keyword>
<dbReference type="PANTHER" id="PTHR23028:SF53">
    <property type="entry name" value="ACYL_TRANSF_3 DOMAIN-CONTAINING PROTEIN"/>
    <property type="match status" value="1"/>
</dbReference>
<reference evidence="3 4" key="1">
    <citation type="submission" date="2019-08" db="EMBL/GenBank/DDBJ databases">
        <title>Prosopis cineraria nodule microbiome.</title>
        <authorList>
            <person name="Ali R."/>
            <person name="Chaluvadi S.R."/>
            <person name="Wang X."/>
        </authorList>
    </citation>
    <scope>NUCLEOTIDE SEQUENCE [LARGE SCALE GENOMIC DNA]</scope>
    <source>
        <strain evidence="3 4">BG7</strain>
    </source>
</reference>
<dbReference type="KEGG" id="rgr:FZ934_17445"/>
<evidence type="ECO:0000259" key="2">
    <source>
        <dbReference type="Pfam" id="PF01757"/>
    </source>
</evidence>
<evidence type="ECO:0000313" key="4">
    <source>
        <dbReference type="Proteomes" id="UP000326881"/>
    </source>
</evidence>
<feature type="transmembrane region" description="Helical" evidence="1">
    <location>
        <begin position="55"/>
        <end position="76"/>
    </location>
</feature>
<dbReference type="GO" id="GO:0016747">
    <property type="term" value="F:acyltransferase activity, transferring groups other than amino-acyl groups"/>
    <property type="evidence" value="ECO:0007669"/>
    <property type="project" value="InterPro"/>
</dbReference>
<feature type="transmembrane region" description="Helical" evidence="1">
    <location>
        <begin position="206"/>
        <end position="225"/>
    </location>
</feature>
<dbReference type="AlphaFoldDB" id="A0A5Q0C9A3"/>
<dbReference type="InterPro" id="IPR002656">
    <property type="entry name" value="Acyl_transf_3_dom"/>
</dbReference>
<proteinExistence type="predicted"/>
<dbReference type="PANTHER" id="PTHR23028">
    <property type="entry name" value="ACETYLTRANSFERASE"/>
    <property type="match status" value="1"/>
</dbReference>
<dbReference type="RefSeq" id="WP_153272078.1">
    <property type="nucleotide sequence ID" value="NZ_CP043498.1"/>
</dbReference>
<feature type="transmembrane region" description="Helical" evidence="1">
    <location>
        <begin position="270"/>
        <end position="288"/>
    </location>
</feature>
<dbReference type="GO" id="GO:0000271">
    <property type="term" value="P:polysaccharide biosynthetic process"/>
    <property type="evidence" value="ECO:0007669"/>
    <property type="project" value="TreeGrafter"/>
</dbReference>
<feature type="transmembrane region" description="Helical" evidence="1">
    <location>
        <begin position="12"/>
        <end position="35"/>
    </location>
</feature>
<protein>
    <submittedName>
        <fullName evidence="3">Acyltransferase</fullName>
    </submittedName>
</protein>
<keyword evidence="3" id="KW-0012">Acyltransferase</keyword>
<keyword evidence="1" id="KW-0472">Membrane</keyword>
<feature type="domain" description="Acyltransferase 3" evidence="2">
    <location>
        <begin position="18"/>
        <end position="352"/>
    </location>
</feature>
<keyword evidence="1" id="KW-0812">Transmembrane</keyword>
<organism evidence="3 4">
    <name type="scientific">Rhizobium grahamii</name>
    <dbReference type="NCBI Taxonomy" id="1120045"/>
    <lineage>
        <taxon>Bacteria</taxon>
        <taxon>Pseudomonadati</taxon>
        <taxon>Pseudomonadota</taxon>
        <taxon>Alphaproteobacteria</taxon>
        <taxon>Hyphomicrobiales</taxon>
        <taxon>Rhizobiaceae</taxon>
        <taxon>Rhizobium/Agrobacterium group</taxon>
        <taxon>Rhizobium</taxon>
    </lineage>
</organism>
<dbReference type="EMBL" id="CP043498">
    <property type="protein sequence ID" value="QFY62023.1"/>
    <property type="molecule type" value="Genomic_DNA"/>
</dbReference>
<name>A0A5Q0C9A3_9HYPH</name>
<keyword evidence="1" id="KW-1133">Transmembrane helix</keyword>
<feature type="transmembrane region" description="Helical" evidence="1">
    <location>
        <begin position="237"/>
        <end position="258"/>
    </location>
</feature>
<dbReference type="InterPro" id="IPR050879">
    <property type="entry name" value="Acyltransferase_3"/>
</dbReference>
<evidence type="ECO:0000313" key="3">
    <source>
        <dbReference type="EMBL" id="QFY62023.1"/>
    </source>
</evidence>
<dbReference type="Proteomes" id="UP000326881">
    <property type="component" value="Chromosome"/>
</dbReference>
<feature type="transmembrane region" description="Helical" evidence="1">
    <location>
        <begin position="141"/>
        <end position="161"/>
    </location>
</feature>
<keyword evidence="4" id="KW-1185">Reference proteome</keyword>
<evidence type="ECO:0000256" key="1">
    <source>
        <dbReference type="SAM" id="Phobius"/>
    </source>
</evidence>
<sequence length="380" mass="43864">MSGPVLMVRERNVNGSFLSACRGVLAIVVCFAHTWQKIVSPQFGNYGWEHAIFGLSARIAVDMFYVLSGWVIYHSISSNIGRFGRFNPFDWYENRSFRILPPLLVSVAIASVIFIVVRGFHMDRVPSPYRIEPFIYSYRPHHVAGSILTFGFFGNLTGGVNGPLWSLEIEMQLYFLACVCVCAFQRSKLALVILLVAIVYRTSLDANFLLGYGSFLFGFAASWLYERNPGRNRYDRLIAVVSVLLMGVAVFWMFFAYAVDVTYLDRLAEWRSVFTQLVLSFGFAAYLYKGVADHPFPFEETGKFSYTLYIIHFPILIFISYIYYRVFDILDNIPFMCVLFAISAGLCILVAWRISMWVENPKEQKLWFNMHVRKWRERLV</sequence>
<dbReference type="GO" id="GO:0016020">
    <property type="term" value="C:membrane"/>
    <property type="evidence" value="ECO:0007669"/>
    <property type="project" value="TreeGrafter"/>
</dbReference>
<dbReference type="OrthoDB" id="9796461at2"/>
<dbReference type="Pfam" id="PF01757">
    <property type="entry name" value="Acyl_transf_3"/>
    <property type="match status" value="1"/>
</dbReference>
<feature type="transmembrane region" description="Helical" evidence="1">
    <location>
        <begin position="173"/>
        <end position="200"/>
    </location>
</feature>
<feature type="transmembrane region" description="Helical" evidence="1">
    <location>
        <begin position="97"/>
        <end position="121"/>
    </location>
</feature>
<feature type="transmembrane region" description="Helical" evidence="1">
    <location>
        <begin position="308"/>
        <end position="327"/>
    </location>
</feature>
<feature type="transmembrane region" description="Helical" evidence="1">
    <location>
        <begin position="333"/>
        <end position="352"/>
    </location>
</feature>